<dbReference type="PANTHER" id="PTHR38011:SF7">
    <property type="entry name" value="2,5-DIAMINO-6-RIBOSYLAMINO-4(3H)-PYRIMIDINONE 5'-PHOSPHATE REDUCTASE"/>
    <property type="match status" value="1"/>
</dbReference>
<comment type="caution">
    <text evidence="5">The sequence shown here is derived from an EMBL/GenBank/DDBJ whole genome shotgun (WGS) entry which is preliminary data.</text>
</comment>
<keyword evidence="2" id="KW-0521">NADP</keyword>
<feature type="domain" description="Bacterial bifunctional deaminase-reductase C-terminal" evidence="4">
    <location>
        <begin position="4"/>
        <end position="197"/>
    </location>
</feature>
<evidence type="ECO:0000256" key="3">
    <source>
        <dbReference type="ARBA" id="ARBA00023002"/>
    </source>
</evidence>
<gene>
    <name evidence="5" type="ORF">ACFOOR_01085</name>
</gene>
<evidence type="ECO:0000256" key="1">
    <source>
        <dbReference type="ARBA" id="ARBA00005104"/>
    </source>
</evidence>
<organism evidence="5 6">
    <name type="scientific">Hyphobacterium vulgare</name>
    <dbReference type="NCBI Taxonomy" id="1736751"/>
    <lineage>
        <taxon>Bacteria</taxon>
        <taxon>Pseudomonadati</taxon>
        <taxon>Pseudomonadota</taxon>
        <taxon>Alphaproteobacteria</taxon>
        <taxon>Maricaulales</taxon>
        <taxon>Maricaulaceae</taxon>
        <taxon>Hyphobacterium</taxon>
    </lineage>
</organism>
<dbReference type="Gene3D" id="3.40.430.10">
    <property type="entry name" value="Dihydrofolate Reductase, subunit A"/>
    <property type="match status" value="1"/>
</dbReference>
<sequence>MTRPRVTLKLATSLDGRIALSNGASKWITGAESRAEVHRLRASHDVVITGIGTVLADDPLLSARIAGEMPDQPRRVVLDTHLKISPEAKLLNDVEGGPVTVFCGGSVPVHLRDRIAAKAEVVAVNRYDGPSIRLKTVLEHLAGDGVETVMIEAGGKLAGAAMRSGLVDRIEWFRAPILLGGEARSAIDSLGLERLDDAPIFTRTDVRDCGGDLWESYERADD</sequence>
<dbReference type="SUPFAM" id="SSF53597">
    <property type="entry name" value="Dihydrofolate reductase-like"/>
    <property type="match status" value="1"/>
</dbReference>
<dbReference type="PANTHER" id="PTHR38011">
    <property type="entry name" value="DIHYDROFOLATE REDUCTASE FAMILY PROTEIN (AFU_ORTHOLOGUE AFUA_8G06820)"/>
    <property type="match status" value="1"/>
</dbReference>
<evidence type="ECO:0000256" key="2">
    <source>
        <dbReference type="ARBA" id="ARBA00022857"/>
    </source>
</evidence>
<name>A0ABV6ZTD2_9PROT</name>
<evidence type="ECO:0000313" key="6">
    <source>
        <dbReference type="Proteomes" id="UP001595379"/>
    </source>
</evidence>
<comment type="pathway">
    <text evidence="1">Cofactor biosynthesis; riboflavin biosynthesis.</text>
</comment>
<dbReference type="Proteomes" id="UP001595379">
    <property type="component" value="Unassembled WGS sequence"/>
</dbReference>
<dbReference type="InterPro" id="IPR024072">
    <property type="entry name" value="DHFR-like_dom_sf"/>
</dbReference>
<proteinExistence type="predicted"/>
<dbReference type="RefSeq" id="WP_343163597.1">
    <property type="nucleotide sequence ID" value="NZ_JBHRSV010000001.1"/>
</dbReference>
<dbReference type="InterPro" id="IPR002734">
    <property type="entry name" value="RibDG_C"/>
</dbReference>
<evidence type="ECO:0000259" key="4">
    <source>
        <dbReference type="Pfam" id="PF01872"/>
    </source>
</evidence>
<dbReference type="EMBL" id="JBHRSV010000001">
    <property type="protein sequence ID" value="MFC2924691.1"/>
    <property type="molecule type" value="Genomic_DNA"/>
</dbReference>
<dbReference type="InterPro" id="IPR050765">
    <property type="entry name" value="Riboflavin_Biosynth_HTPR"/>
</dbReference>
<evidence type="ECO:0000313" key="5">
    <source>
        <dbReference type="EMBL" id="MFC2924691.1"/>
    </source>
</evidence>
<dbReference type="Pfam" id="PF01872">
    <property type="entry name" value="RibD_C"/>
    <property type="match status" value="1"/>
</dbReference>
<keyword evidence="3" id="KW-0560">Oxidoreductase</keyword>
<accession>A0ABV6ZTD2</accession>
<reference evidence="6" key="1">
    <citation type="journal article" date="2019" name="Int. J. Syst. Evol. Microbiol.">
        <title>The Global Catalogue of Microorganisms (GCM) 10K type strain sequencing project: providing services to taxonomists for standard genome sequencing and annotation.</title>
        <authorList>
            <consortium name="The Broad Institute Genomics Platform"/>
            <consortium name="The Broad Institute Genome Sequencing Center for Infectious Disease"/>
            <person name="Wu L."/>
            <person name="Ma J."/>
        </authorList>
    </citation>
    <scope>NUCLEOTIDE SEQUENCE [LARGE SCALE GENOMIC DNA]</scope>
    <source>
        <strain evidence="6">KCTC 52487</strain>
    </source>
</reference>
<dbReference type="InterPro" id="IPR011549">
    <property type="entry name" value="RibD_C"/>
</dbReference>
<dbReference type="NCBIfam" id="TIGR00227">
    <property type="entry name" value="ribD_Cterm"/>
    <property type="match status" value="1"/>
</dbReference>
<protein>
    <submittedName>
        <fullName evidence="5">RibD family protein</fullName>
    </submittedName>
</protein>
<keyword evidence="6" id="KW-1185">Reference proteome</keyword>